<accession>A0ABX5Y384</accession>
<gene>
    <name evidence="2" type="ORF">TBK1r_77750</name>
</gene>
<evidence type="ECO:0008006" key="4">
    <source>
        <dbReference type="Google" id="ProtNLM"/>
    </source>
</evidence>
<dbReference type="RefSeq" id="WP_145221374.1">
    <property type="nucleotide sequence ID" value="NZ_CP036432.1"/>
</dbReference>
<feature type="region of interest" description="Disordered" evidence="1">
    <location>
        <begin position="49"/>
        <end position="258"/>
    </location>
</feature>
<evidence type="ECO:0000256" key="1">
    <source>
        <dbReference type="SAM" id="MobiDB-lite"/>
    </source>
</evidence>
<dbReference type="Proteomes" id="UP000318081">
    <property type="component" value="Chromosome"/>
</dbReference>
<feature type="compositionally biased region" description="Polar residues" evidence="1">
    <location>
        <begin position="161"/>
        <end position="170"/>
    </location>
</feature>
<name>A0ABX5Y384_9BACT</name>
<protein>
    <recommendedName>
        <fullName evidence="4">Twin-arginine translocation signal domain-containing protein</fullName>
    </recommendedName>
</protein>
<keyword evidence="3" id="KW-1185">Reference proteome</keyword>
<dbReference type="InterPro" id="IPR006311">
    <property type="entry name" value="TAT_signal"/>
</dbReference>
<reference evidence="2 3" key="1">
    <citation type="submission" date="2019-02" db="EMBL/GenBank/DDBJ databases">
        <title>Deep-cultivation of Planctomycetes and their phenomic and genomic characterization uncovers novel biology.</title>
        <authorList>
            <person name="Wiegand S."/>
            <person name="Jogler M."/>
            <person name="Boedeker C."/>
            <person name="Pinto D."/>
            <person name="Vollmers J."/>
            <person name="Rivas-Marin E."/>
            <person name="Kohn T."/>
            <person name="Peeters S.H."/>
            <person name="Heuer A."/>
            <person name="Rast P."/>
            <person name="Oberbeckmann S."/>
            <person name="Bunk B."/>
            <person name="Jeske O."/>
            <person name="Meyerdierks A."/>
            <person name="Storesund J.E."/>
            <person name="Kallscheuer N."/>
            <person name="Luecker S."/>
            <person name="Lage O.M."/>
            <person name="Pohl T."/>
            <person name="Merkel B.J."/>
            <person name="Hornburger P."/>
            <person name="Mueller R.-W."/>
            <person name="Bruemmer F."/>
            <person name="Labrenz M."/>
            <person name="Spormann A.M."/>
            <person name="Op den Camp H."/>
            <person name="Overmann J."/>
            <person name="Amann R."/>
            <person name="Jetten M.S.M."/>
            <person name="Mascher T."/>
            <person name="Medema M.H."/>
            <person name="Devos D.P."/>
            <person name="Kaster A.-K."/>
            <person name="Ovreas L."/>
            <person name="Rohde M."/>
            <person name="Galperin M.Y."/>
            <person name="Jogler C."/>
        </authorList>
    </citation>
    <scope>NUCLEOTIDE SEQUENCE [LARGE SCALE GENOMIC DNA]</scope>
    <source>
        <strain evidence="2 3">TBK1r</strain>
    </source>
</reference>
<sequence length="258" mass="27504">MSDPNTNPAVDAIVEQALRGEVPRRDFLRRLVVAGLSSAAAYQVLDETTASAQSGGSGRLTTFALGEEGNPPSLPPQTHPPYQQATTLAVGEESSKPPANQITTKAVGEESSRPPANQITTYAVGEESPKPPTPQITTKAVGEESTKPPTARPTTHAIGEESTQPPTTLSYGLGEDGRRATTMAVGEEGQPTPNPITTNRSGEESQVTTHAVGEESNRTPNATTLAWGEEGSTRKPQFKVPSSPFKNIPRPWKNFRRW</sequence>
<dbReference type="PROSITE" id="PS51318">
    <property type="entry name" value="TAT"/>
    <property type="match status" value="1"/>
</dbReference>
<feature type="compositionally biased region" description="Polar residues" evidence="1">
    <location>
        <begin position="195"/>
        <end position="209"/>
    </location>
</feature>
<organism evidence="2 3">
    <name type="scientific">Stieleria magnilauensis</name>
    <dbReference type="NCBI Taxonomy" id="2527963"/>
    <lineage>
        <taxon>Bacteria</taxon>
        <taxon>Pseudomonadati</taxon>
        <taxon>Planctomycetota</taxon>
        <taxon>Planctomycetia</taxon>
        <taxon>Pirellulales</taxon>
        <taxon>Pirellulaceae</taxon>
        <taxon>Stieleria</taxon>
    </lineage>
</organism>
<dbReference type="EMBL" id="CP036432">
    <property type="protein sequence ID" value="QDV88740.1"/>
    <property type="molecule type" value="Genomic_DNA"/>
</dbReference>
<evidence type="ECO:0000313" key="3">
    <source>
        <dbReference type="Proteomes" id="UP000318081"/>
    </source>
</evidence>
<proteinExistence type="predicted"/>
<evidence type="ECO:0000313" key="2">
    <source>
        <dbReference type="EMBL" id="QDV88740.1"/>
    </source>
</evidence>